<dbReference type="GO" id="GO:0008270">
    <property type="term" value="F:zinc ion binding"/>
    <property type="evidence" value="ECO:0007669"/>
    <property type="project" value="UniProtKB-UniRule"/>
</dbReference>
<dbReference type="STRING" id="4432.A0A1U8AVK0"/>
<dbReference type="PANTHER" id="PTHR18952:SF208">
    <property type="entry name" value="CARBONIC ANHYDRASE XA-RELATED"/>
    <property type="match status" value="1"/>
</dbReference>
<dbReference type="FunCoup" id="A0A1U8AVK0">
    <property type="interactions" value="41"/>
</dbReference>
<dbReference type="SMART" id="SM01057">
    <property type="entry name" value="Carb_anhydrase"/>
    <property type="match status" value="1"/>
</dbReference>
<organism evidence="7 8">
    <name type="scientific">Nelumbo nucifera</name>
    <name type="common">Sacred lotus</name>
    <dbReference type="NCBI Taxonomy" id="4432"/>
    <lineage>
        <taxon>Eukaryota</taxon>
        <taxon>Viridiplantae</taxon>
        <taxon>Streptophyta</taxon>
        <taxon>Embryophyta</taxon>
        <taxon>Tracheophyta</taxon>
        <taxon>Spermatophyta</taxon>
        <taxon>Magnoliopsida</taxon>
        <taxon>Proteales</taxon>
        <taxon>Nelumbonaceae</taxon>
        <taxon>Nelumbo</taxon>
    </lineage>
</organism>
<keyword evidence="4 6" id="KW-0862">Zinc</keyword>
<dbReference type="EC" id="4.2.1.1" evidence="2 6"/>
<comment type="similarity">
    <text evidence="6">Belongs to the alpha-carbonic anhydrase family.</text>
</comment>
<evidence type="ECO:0000313" key="7">
    <source>
        <dbReference type="Proteomes" id="UP000189703"/>
    </source>
</evidence>
<name>A0A1U8AVK0_NELNU</name>
<accession>A0A1U8AVK0</accession>
<dbReference type="Pfam" id="PF00194">
    <property type="entry name" value="Carb_anhydrase"/>
    <property type="match status" value="1"/>
</dbReference>
<sequence>MKNLGKPISTFGLLCLLLVILNARSAASQEVEDEREFDYLEGSGKGPDHWGELHEEWAACKNGDMQSPIDLLNKRVQVIPALGRMKRSYKPSIATLKNRGHDIALQWVGGGGSININGTDYVLQQSHWHSPSEHTINGRRFDLELHMVHVTSDTKAVNKIAVIGILYKIGRPDDFLSELMKGIWSIADSKGEVNVGVVDPRHIKIGSRKYYRYMGSLTVPPCTQGVIWTINKKVRTVTRGQVKALRVAVHDYAEENSRPLQLLNNRNIQLYRPQSLTRDLVN</sequence>
<evidence type="ECO:0000256" key="2">
    <source>
        <dbReference type="ARBA" id="ARBA00012925"/>
    </source>
</evidence>
<gene>
    <name evidence="8" type="primary">LOC104604557</name>
</gene>
<dbReference type="Proteomes" id="UP000189703">
    <property type="component" value="Unplaced"/>
</dbReference>
<dbReference type="InterPro" id="IPR036398">
    <property type="entry name" value="CA_dom_sf"/>
</dbReference>
<dbReference type="eggNOG" id="KOG0382">
    <property type="taxonomic scope" value="Eukaryota"/>
</dbReference>
<keyword evidence="7" id="KW-1185">Reference proteome</keyword>
<reference evidence="8" key="1">
    <citation type="submission" date="2025-08" db="UniProtKB">
        <authorList>
            <consortium name="RefSeq"/>
        </authorList>
    </citation>
    <scope>IDENTIFICATION</scope>
</reference>
<dbReference type="OMA" id="DRWHESY"/>
<comment type="function">
    <text evidence="6">Reversible hydration of carbon dioxide.</text>
</comment>
<evidence type="ECO:0000256" key="3">
    <source>
        <dbReference type="ARBA" id="ARBA00022723"/>
    </source>
</evidence>
<dbReference type="GeneID" id="104604557"/>
<dbReference type="RefSeq" id="XP_010267256.1">
    <property type="nucleotide sequence ID" value="XM_010268954.2"/>
</dbReference>
<comment type="catalytic activity">
    <reaction evidence="6">
        <text>hydrogencarbonate + H(+) = CO2 + H2O</text>
        <dbReference type="Rhea" id="RHEA:10748"/>
        <dbReference type="ChEBI" id="CHEBI:15377"/>
        <dbReference type="ChEBI" id="CHEBI:15378"/>
        <dbReference type="ChEBI" id="CHEBI:16526"/>
        <dbReference type="ChEBI" id="CHEBI:17544"/>
        <dbReference type="EC" id="4.2.1.1"/>
    </reaction>
</comment>
<dbReference type="PROSITE" id="PS00162">
    <property type="entry name" value="ALPHA_CA_1"/>
    <property type="match status" value="1"/>
</dbReference>
<dbReference type="AlphaFoldDB" id="A0A1U8AVK0"/>
<evidence type="ECO:0000313" key="8">
    <source>
        <dbReference type="RefSeq" id="XP_010267256.1"/>
    </source>
</evidence>
<evidence type="ECO:0000256" key="1">
    <source>
        <dbReference type="ARBA" id="ARBA00001947"/>
    </source>
</evidence>
<feature type="chain" id="PRO_5043056682" description="Carbonic anhydrase" evidence="6">
    <location>
        <begin position="29"/>
        <end position="282"/>
    </location>
</feature>
<keyword evidence="3 6" id="KW-0479">Metal-binding</keyword>
<dbReference type="InterPro" id="IPR041891">
    <property type="entry name" value="Alpha_CA_prokaryot-like"/>
</dbReference>
<comment type="cofactor">
    <cofactor evidence="1 6">
        <name>Zn(2+)</name>
        <dbReference type="ChEBI" id="CHEBI:29105"/>
    </cofactor>
</comment>
<keyword evidence="6" id="KW-0732">Signal</keyword>
<protein>
    <recommendedName>
        <fullName evidence="2 6">Carbonic anhydrase</fullName>
        <ecNumber evidence="2 6">4.2.1.1</ecNumber>
    </recommendedName>
</protein>
<dbReference type="KEGG" id="nnu:104604557"/>
<dbReference type="PANTHER" id="PTHR18952">
    <property type="entry name" value="CARBONIC ANHYDRASE"/>
    <property type="match status" value="1"/>
</dbReference>
<dbReference type="SUPFAM" id="SSF51069">
    <property type="entry name" value="Carbonic anhydrase"/>
    <property type="match status" value="1"/>
</dbReference>
<keyword evidence="5 6" id="KW-0456">Lyase</keyword>
<evidence type="ECO:0000256" key="5">
    <source>
        <dbReference type="ARBA" id="ARBA00023239"/>
    </source>
</evidence>
<evidence type="ECO:0000256" key="4">
    <source>
        <dbReference type="ARBA" id="ARBA00022833"/>
    </source>
</evidence>
<dbReference type="GO" id="GO:0004089">
    <property type="term" value="F:carbonate dehydratase activity"/>
    <property type="evidence" value="ECO:0007669"/>
    <property type="project" value="UniProtKB-UniRule"/>
</dbReference>
<dbReference type="Gene3D" id="3.10.200.10">
    <property type="entry name" value="Alpha carbonic anhydrase"/>
    <property type="match status" value="1"/>
</dbReference>
<dbReference type="InterPro" id="IPR018338">
    <property type="entry name" value="Carbonic_anhydrase_a-class_CS"/>
</dbReference>
<evidence type="ECO:0000256" key="6">
    <source>
        <dbReference type="RuleBase" id="RU367011"/>
    </source>
</evidence>
<feature type="signal peptide" evidence="6">
    <location>
        <begin position="1"/>
        <end position="28"/>
    </location>
</feature>
<dbReference type="OrthoDB" id="429145at2759"/>
<dbReference type="InterPro" id="IPR001148">
    <property type="entry name" value="CA_dom"/>
</dbReference>
<dbReference type="InterPro" id="IPR023561">
    <property type="entry name" value="Carbonic_anhydrase_a-class"/>
</dbReference>
<dbReference type="CDD" id="cd03124">
    <property type="entry name" value="alpha_CA_prokaryotic_like"/>
    <property type="match status" value="1"/>
</dbReference>
<dbReference type="PROSITE" id="PS51144">
    <property type="entry name" value="ALPHA_CA_2"/>
    <property type="match status" value="1"/>
</dbReference>
<proteinExistence type="inferred from homology"/>
<dbReference type="GO" id="GO:0016836">
    <property type="term" value="F:hydro-lyase activity"/>
    <property type="evidence" value="ECO:0000318"/>
    <property type="project" value="GO_Central"/>
</dbReference>